<protein>
    <submittedName>
        <fullName evidence="2">Uncharacterized protein</fullName>
    </submittedName>
</protein>
<organism evidence="2 3">
    <name type="scientific">Actinomadura miaoliensis</name>
    <dbReference type="NCBI Taxonomy" id="430685"/>
    <lineage>
        <taxon>Bacteria</taxon>
        <taxon>Bacillati</taxon>
        <taxon>Actinomycetota</taxon>
        <taxon>Actinomycetes</taxon>
        <taxon>Streptosporangiales</taxon>
        <taxon>Thermomonosporaceae</taxon>
        <taxon>Actinomadura</taxon>
    </lineage>
</organism>
<sequence>MGQPSMRITVDAAMRARDVSRPVPDDEDPPNPPNQASAPGGAADAADASKRSRASKNERRRLGKRGGGVRRPQ</sequence>
<accession>A0ABP7WDT8</accession>
<dbReference type="EMBL" id="BAAAZG010000039">
    <property type="protein sequence ID" value="GAA4086008.1"/>
    <property type="molecule type" value="Genomic_DNA"/>
</dbReference>
<comment type="caution">
    <text evidence="2">The sequence shown here is derived from an EMBL/GenBank/DDBJ whole genome shotgun (WGS) entry which is preliminary data.</text>
</comment>
<dbReference type="RefSeq" id="WP_344952633.1">
    <property type="nucleotide sequence ID" value="NZ_BAAAZG010000039.1"/>
</dbReference>
<reference evidence="3" key="1">
    <citation type="journal article" date="2019" name="Int. J. Syst. Evol. Microbiol.">
        <title>The Global Catalogue of Microorganisms (GCM) 10K type strain sequencing project: providing services to taxonomists for standard genome sequencing and annotation.</title>
        <authorList>
            <consortium name="The Broad Institute Genomics Platform"/>
            <consortium name="The Broad Institute Genome Sequencing Center for Infectious Disease"/>
            <person name="Wu L."/>
            <person name="Ma J."/>
        </authorList>
    </citation>
    <scope>NUCLEOTIDE SEQUENCE [LARGE SCALE GENOMIC DNA]</scope>
    <source>
        <strain evidence="3">JCM 16702</strain>
    </source>
</reference>
<evidence type="ECO:0000313" key="2">
    <source>
        <dbReference type="EMBL" id="GAA4086008.1"/>
    </source>
</evidence>
<feature type="compositionally biased region" description="Basic and acidic residues" evidence="1">
    <location>
        <begin position="14"/>
        <end position="24"/>
    </location>
</feature>
<feature type="compositionally biased region" description="Low complexity" evidence="1">
    <location>
        <begin position="34"/>
        <end position="46"/>
    </location>
</feature>
<feature type="region of interest" description="Disordered" evidence="1">
    <location>
        <begin position="1"/>
        <end position="73"/>
    </location>
</feature>
<gene>
    <name evidence="2" type="ORF">GCM10022214_52550</name>
</gene>
<evidence type="ECO:0000256" key="1">
    <source>
        <dbReference type="SAM" id="MobiDB-lite"/>
    </source>
</evidence>
<feature type="compositionally biased region" description="Basic residues" evidence="1">
    <location>
        <begin position="51"/>
        <end position="73"/>
    </location>
</feature>
<dbReference type="Proteomes" id="UP001500683">
    <property type="component" value="Unassembled WGS sequence"/>
</dbReference>
<proteinExistence type="predicted"/>
<name>A0ABP7WDT8_9ACTN</name>
<keyword evidence="3" id="KW-1185">Reference proteome</keyword>
<evidence type="ECO:0000313" key="3">
    <source>
        <dbReference type="Proteomes" id="UP001500683"/>
    </source>
</evidence>